<dbReference type="Proteomes" id="UP001217754">
    <property type="component" value="Chromosome 6"/>
</dbReference>
<dbReference type="InterPro" id="IPR002737">
    <property type="entry name" value="MEMO1_fam"/>
</dbReference>
<dbReference type="AlphaFoldDB" id="A0AAF0JBU7"/>
<evidence type="ECO:0000313" key="2">
    <source>
        <dbReference type="EMBL" id="WFD40394.1"/>
    </source>
</evidence>
<dbReference type="Pfam" id="PF01875">
    <property type="entry name" value="Memo"/>
    <property type="match status" value="1"/>
</dbReference>
<evidence type="ECO:0000313" key="3">
    <source>
        <dbReference type="Proteomes" id="UP001217754"/>
    </source>
</evidence>
<proteinExistence type="inferred from homology"/>
<gene>
    <name evidence="2" type="ORF">MJAP1_003380</name>
</gene>
<accession>A0AAF0JBU7</accession>
<evidence type="ECO:0008006" key="4">
    <source>
        <dbReference type="Google" id="ProtNLM"/>
    </source>
</evidence>
<dbReference type="CDD" id="cd07361">
    <property type="entry name" value="MEMO_like"/>
    <property type="match status" value="1"/>
</dbReference>
<dbReference type="PANTHER" id="PTHR11060:SF0">
    <property type="entry name" value="PROTEIN MEMO1"/>
    <property type="match status" value="1"/>
</dbReference>
<keyword evidence="3" id="KW-1185">Reference proteome</keyword>
<comment type="similarity">
    <text evidence="1">Belongs to the MEMO1 family.</text>
</comment>
<reference evidence="2" key="1">
    <citation type="submission" date="2023-03" db="EMBL/GenBank/DDBJ databases">
        <title>Mating type loci evolution in Malassezia.</title>
        <authorList>
            <person name="Coelho M.A."/>
        </authorList>
    </citation>
    <scope>NUCLEOTIDE SEQUENCE</scope>
    <source>
        <strain evidence="2">CBS 9431</strain>
    </source>
</reference>
<organism evidence="2 3">
    <name type="scientific">Malassezia japonica</name>
    <dbReference type="NCBI Taxonomy" id="223818"/>
    <lineage>
        <taxon>Eukaryota</taxon>
        <taxon>Fungi</taxon>
        <taxon>Dikarya</taxon>
        <taxon>Basidiomycota</taxon>
        <taxon>Ustilaginomycotina</taxon>
        <taxon>Malasseziomycetes</taxon>
        <taxon>Malasseziales</taxon>
        <taxon>Malasseziaceae</taxon>
        <taxon>Malassezia</taxon>
    </lineage>
</organism>
<evidence type="ECO:0000256" key="1">
    <source>
        <dbReference type="ARBA" id="ARBA00006315"/>
    </source>
</evidence>
<dbReference type="GeneID" id="85227031"/>
<name>A0AAF0JBU7_9BASI</name>
<protein>
    <recommendedName>
        <fullName evidence="4">Protein MEMO1</fullName>
    </recommendedName>
</protein>
<dbReference type="Gene3D" id="3.40.830.10">
    <property type="entry name" value="LigB-like"/>
    <property type="match status" value="1"/>
</dbReference>
<dbReference type="NCBIfam" id="TIGR04336">
    <property type="entry name" value="AmmeMemoSam_B"/>
    <property type="match status" value="1"/>
</dbReference>
<dbReference type="EMBL" id="CP119963">
    <property type="protein sequence ID" value="WFD40394.1"/>
    <property type="molecule type" value="Genomic_DNA"/>
</dbReference>
<sequence length="320" mass="35346">MTVRSATHAGTWYSADRATLDQQLSKWIREAQSPRRPASNAYGLEEPPIAQHAMVNGCKGIIAPRRVFVLGPSHHAYLEGCALSDYDVLSTPIGDLPVDMQVNQELDATGQFRVMTSAVDDAEHSIEMHLPYIRKVFEGHNISVIPLLVGQLTPVDTAKYASVLAEYFSDPATLVVVSSDFCHWGERFRYTRYESDTGVGPIRLSTRTPREEYEARPIYESIQSLDADGMTAISYAADAELPIRHMSAAEARKAFAVYLSRTGNTICGKNPISLLLATLHQLETHGDTHRCLFTHYEQSSAVHTPGDSSVSYATAFVQKV</sequence>
<dbReference type="PANTHER" id="PTHR11060">
    <property type="entry name" value="PROTEIN MEMO1"/>
    <property type="match status" value="1"/>
</dbReference>
<dbReference type="RefSeq" id="XP_060123291.1">
    <property type="nucleotide sequence ID" value="XM_060267308.1"/>
</dbReference>